<dbReference type="InterPro" id="IPR016181">
    <property type="entry name" value="Acyl_CoA_acyltransferase"/>
</dbReference>
<proteinExistence type="inferred from homology"/>
<dbReference type="PANTHER" id="PTHR43792">
    <property type="entry name" value="GNAT FAMILY, PUTATIVE (AFU_ORTHOLOGUE AFUA_3G00765)-RELATED-RELATED"/>
    <property type="match status" value="1"/>
</dbReference>
<keyword evidence="6" id="KW-1185">Reference proteome</keyword>
<dbReference type="PANTHER" id="PTHR43792:SF8">
    <property type="entry name" value="[RIBOSOMAL PROTEIN US5]-ALANINE N-ACETYLTRANSFERASE"/>
    <property type="match status" value="1"/>
</dbReference>
<dbReference type="InterPro" id="IPR000182">
    <property type="entry name" value="GNAT_dom"/>
</dbReference>
<dbReference type="SUPFAM" id="SSF55729">
    <property type="entry name" value="Acyl-CoA N-acyltransferases (Nat)"/>
    <property type="match status" value="1"/>
</dbReference>
<comment type="caution">
    <text evidence="5">The sequence shown here is derived from an EMBL/GenBank/DDBJ whole genome shotgun (WGS) entry which is preliminary data.</text>
</comment>
<evidence type="ECO:0000259" key="4">
    <source>
        <dbReference type="PROSITE" id="PS51186"/>
    </source>
</evidence>
<evidence type="ECO:0000313" key="6">
    <source>
        <dbReference type="Proteomes" id="UP000332515"/>
    </source>
</evidence>
<dbReference type="RefSeq" id="WP_153480012.1">
    <property type="nucleotide sequence ID" value="NZ_VWNA01000001.1"/>
</dbReference>
<evidence type="ECO:0000313" key="5">
    <source>
        <dbReference type="EMBL" id="MQT12784.1"/>
    </source>
</evidence>
<dbReference type="PROSITE" id="PS51186">
    <property type="entry name" value="GNAT"/>
    <property type="match status" value="1"/>
</dbReference>
<feature type="domain" description="N-acetyltransferase" evidence="4">
    <location>
        <begin position="20"/>
        <end position="183"/>
    </location>
</feature>
<name>A0A6A7Y1C8_9HYPH</name>
<dbReference type="AlphaFoldDB" id="A0A6A7Y1C8"/>
<dbReference type="InterPro" id="IPR051531">
    <property type="entry name" value="N-acetyltransferase"/>
</dbReference>
<dbReference type="Pfam" id="PF13302">
    <property type="entry name" value="Acetyltransf_3"/>
    <property type="match status" value="1"/>
</dbReference>
<comment type="similarity">
    <text evidence="3">Belongs to the acetyltransferase family. RimJ subfamily.</text>
</comment>
<organism evidence="5 6">
    <name type="scientific">Segnochrobactrum spirostomi</name>
    <dbReference type="NCBI Taxonomy" id="2608987"/>
    <lineage>
        <taxon>Bacteria</taxon>
        <taxon>Pseudomonadati</taxon>
        <taxon>Pseudomonadota</taxon>
        <taxon>Alphaproteobacteria</taxon>
        <taxon>Hyphomicrobiales</taxon>
        <taxon>Segnochrobactraceae</taxon>
        <taxon>Segnochrobactrum</taxon>
    </lineage>
</organism>
<dbReference type="GO" id="GO:0016747">
    <property type="term" value="F:acyltransferase activity, transferring groups other than amino-acyl groups"/>
    <property type="evidence" value="ECO:0007669"/>
    <property type="project" value="InterPro"/>
</dbReference>
<dbReference type="Gene3D" id="3.40.630.30">
    <property type="match status" value="1"/>
</dbReference>
<gene>
    <name evidence="5" type="ORF">F0357_08990</name>
</gene>
<evidence type="ECO:0000256" key="3">
    <source>
        <dbReference type="ARBA" id="ARBA00038502"/>
    </source>
</evidence>
<keyword evidence="1 5" id="KW-0808">Transferase</keyword>
<dbReference type="EMBL" id="VWNA01000001">
    <property type="protein sequence ID" value="MQT12784.1"/>
    <property type="molecule type" value="Genomic_DNA"/>
</dbReference>
<sequence>MFESDCDLEDEDESLKSRRLMFHTPRPADAAELARLADNIKVAANLASMPNPYTRADADAWIARAASPRERAGEFLLRLRAPDTPLVGGVGYKPAEDGGPGVEIGYWIGEPFWGCGLATEAAQRLLDHIFRNPDIRVAHAACRVTNNPSRRVIEKCGFQWAGTGLARFVALGGMTAVDRYRLDRSIWCSIKAWGAAEAARTR</sequence>
<protein>
    <submittedName>
        <fullName evidence="5">GNAT family N-acetyltransferase</fullName>
    </submittedName>
</protein>
<keyword evidence="2" id="KW-0012">Acyltransferase</keyword>
<evidence type="ECO:0000256" key="1">
    <source>
        <dbReference type="ARBA" id="ARBA00022679"/>
    </source>
</evidence>
<accession>A0A6A7Y1C8</accession>
<dbReference type="Proteomes" id="UP000332515">
    <property type="component" value="Unassembled WGS sequence"/>
</dbReference>
<evidence type="ECO:0000256" key="2">
    <source>
        <dbReference type="ARBA" id="ARBA00023315"/>
    </source>
</evidence>
<reference evidence="5 6" key="1">
    <citation type="submission" date="2019-09" db="EMBL/GenBank/DDBJ databases">
        <title>Segnochrobactrum spirostomi gen. nov., sp. nov., isolated from the ciliate Spirostomum cf. yagiui and description of a novel family, Segnochrobactraceae fam. nov. within the order Rhizobiales of the class Alphaproteobacteria.</title>
        <authorList>
            <person name="Akter S."/>
            <person name="Shazib S.U.A."/>
            <person name="Shin M.K."/>
        </authorList>
    </citation>
    <scope>NUCLEOTIDE SEQUENCE [LARGE SCALE GENOMIC DNA]</scope>
    <source>
        <strain evidence="5 6">Sp-1</strain>
    </source>
</reference>